<dbReference type="InterPro" id="IPR001341">
    <property type="entry name" value="Asp_kinase"/>
</dbReference>
<comment type="catalytic activity">
    <reaction evidence="13 15">
        <text>L-aspartate + ATP = 4-phospho-L-aspartate + ADP</text>
        <dbReference type="Rhea" id="RHEA:23776"/>
        <dbReference type="ChEBI" id="CHEBI:29991"/>
        <dbReference type="ChEBI" id="CHEBI:30616"/>
        <dbReference type="ChEBI" id="CHEBI:57535"/>
        <dbReference type="ChEBI" id="CHEBI:456216"/>
        <dbReference type="EC" id="2.7.2.4"/>
    </reaction>
</comment>
<dbReference type="UniPathway" id="UPA00051">
    <property type="reaction ID" value="UER00462"/>
</dbReference>
<organism evidence="19 20">
    <name type="scientific">Caldanaerobius fijiensis DSM 17918</name>
    <dbReference type="NCBI Taxonomy" id="1121256"/>
    <lineage>
        <taxon>Bacteria</taxon>
        <taxon>Bacillati</taxon>
        <taxon>Bacillota</taxon>
        <taxon>Clostridia</taxon>
        <taxon>Thermoanaerobacterales</taxon>
        <taxon>Thermoanaerobacteraceae</taxon>
        <taxon>Caldanaerobius</taxon>
    </lineage>
</organism>
<dbReference type="NCBIfam" id="TIGR00657">
    <property type="entry name" value="asp_kinases"/>
    <property type="match status" value="1"/>
</dbReference>
<keyword evidence="12" id="KW-0457">Lysine biosynthesis</keyword>
<evidence type="ECO:0000256" key="16">
    <source>
        <dbReference type="RuleBase" id="RU004249"/>
    </source>
</evidence>
<dbReference type="Gene3D" id="3.30.2130.10">
    <property type="entry name" value="VC0802-like"/>
    <property type="match status" value="1"/>
</dbReference>
<dbReference type="GO" id="GO:0009088">
    <property type="term" value="P:threonine biosynthetic process"/>
    <property type="evidence" value="ECO:0007669"/>
    <property type="project" value="UniProtKB-UniPathway"/>
</dbReference>
<evidence type="ECO:0000256" key="14">
    <source>
        <dbReference type="PIRSR" id="PIRSR000726-1"/>
    </source>
</evidence>
<keyword evidence="7 15" id="KW-0808">Transferase</keyword>
<dbReference type="Gene3D" id="3.40.1160.10">
    <property type="entry name" value="Acetylglutamate kinase-like"/>
    <property type="match status" value="1"/>
</dbReference>
<gene>
    <name evidence="19" type="ORF">SAMN02746089_00882</name>
</gene>
<comment type="pathway">
    <text evidence="2 16">Amino-acid biosynthesis; L-lysine biosynthesis via DAP pathway; (S)-tetrahydrodipicolinate from L-aspartate: step 1/4.</text>
</comment>
<accession>A0A1M4WRL1</accession>
<dbReference type="InterPro" id="IPR036393">
    <property type="entry name" value="AceGlu_kinase-like_sf"/>
</dbReference>
<dbReference type="SUPFAM" id="SSF55021">
    <property type="entry name" value="ACT-like"/>
    <property type="match status" value="2"/>
</dbReference>
<dbReference type="GO" id="GO:0004072">
    <property type="term" value="F:aspartate kinase activity"/>
    <property type="evidence" value="ECO:0007669"/>
    <property type="project" value="UniProtKB-EC"/>
</dbReference>
<dbReference type="EC" id="2.7.2.4" evidence="15"/>
<dbReference type="SUPFAM" id="SSF53633">
    <property type="entry name" value="Carbamate kinase-like"/>
    <property type="match status" value="1"/>
</dbReference>
<evidence type="ECO:0000256" key="5">
    <source>
        <dbReference type="ARBA" id="ARBA00010122"/>
    </source>
</evidence>
<evidence type="ECO:0000256" key="12">
    <source>
        <dbReference type="ARBA" id="ARBA00023154"/>
    </source>
</evidence>
<dbReference type="Proteomes" id="UP000184088">
    <property type="component" value="Unassembled WGS sequence"/>
</dbReference>
<dbReference type="NCBIfam" id="TIGR00656">
    <property type="entry name" value="asp_kin_monofn"/>
    <property type="match status" value="1"/>
</dbReference>
<dbReference type="UniPathway" id="UPA00034">
    <property type="reaction ID" value="UER00015"/>
</dbReference>
<comment type="function">
    <text evidence="1">Catalyzes the phosphorylation of the beta-carboxyl group of aspartic acid with ATP to yield 4-phospho-L-aspartate, which is involved in the branched biosynthetic pathway leading to the biosynthesis of amino acids threonine, isoleucine and methionine.</text>
</comment>
<keyword evidence="8 14" id="KW-0547">Nucleotide-binding</keyword>
<evidence type="ECO:0000256" key="2">
    <source>
        <dbReference type="ARBA" id="ARBA00004766"/>
    </source>
</evidence>
<evidence type="ECO:0000259" key="18">
    <source>
        <dbReference type="Pfam" id="PF13840"/>
    </source>
</evidence>
<dbReference type="GO" id="GO:0009089">
    <property type="term" value="P:lysine biosynthetic process via diaminopimelate"/>
    <property type="evidence" value="ECO:0007669"/>
    <property type="project" value="UniProtKB-UniPathway"/>
</dbReference>
<feature type="binding site" evidence="14">
    <location>
        <begin position="214"/>
        <end position="215"/>
    </location>
    <ligand>
        <name>ATP</name>
        <dbReference type="ChEBI" id="CHEBI:30616"/>
    </ligand>
</feature>
<reference evidence="19 20" key="1">
    <citation type="submission" date="2016-11" db="EMBL/GenBank/DDBJ databases">
        <authorList>
            <person name="Jaros S."/>
            <person name="Januszkiewicz K."/>
            <person name="Wedrychowicz H."/>
        </authorList>
    </citation>
    <scope>NUCLEOTIDE SEQUENCE [LARGE SCALE GENOMIC DNA]</scope>
    <source>
        <strain evidence="19 20">DSM 17918</strain>
    </source>
</reference>
<dbReference type="InterPro" id="IPR005260">
    <property type="entry name" value="Asp_kin_monofn"/>
</dbReference>
<dbReference type="CDD" id="cd04260">
    <property type="entry name" value="AAK_AKi-DapG-BS"/>
    <property type="match status" value="1"/>
</dbReference>
<keyword evidence="6 16" id="KW-0028">Amino-acid biosynthesis</keyword>
<dbReference type="AlphaFoldDB" id="A0A1M4WRL1"/>
<feature type="binding site" evidence="14">
    <location>
        <begin position="178"/>
        <end position="179"/>
    </location>
    <ligand>
        <name>ATP</name>
        <dbReference type="ChEBI" id="CHEBI:30616"/>
    </ligand>
</feature>
<feature type="domain" description="Aspartate/glutamate/uridylate kinase" evidence="17">
    <location>
        <begin position="2"/>
        <end position="235"/>
    </location>
</feature>
<dbReference type="PIRSF" id="PIRSF000726">
    <property type="entry name" value="Asp_kin"/>
    <property type="match status" value="1"/>
</dbReference>
<dbReference type="GO" id="GO:0005524">
    <property type="term" value="F:ATP binding"/>
    <property type="evidence" value="ECO:0007669"/>
    <property type="project" value="UniProtKB-KW"/>
</dbReference>
<dbReference type="EMBL" id="FQVH01000006">
    <property type="protein sequence ID" value="SHE83693.1"/>
    <property type="molecule type" value="Genomic_DNA"/>
</dbReference>
<comment type="pathway">
    <text evidence="4 16">Amino-acid biosynthesis; L-threonine biosynthesis; L-threonine from L-aspartate: step 1/5.</text>
</comment>
<protein>
    <recommendedName>
        <fullName evidence="15">Aspartokinase</fullName>
        <ecNumber evidence="15">2.7.2.4</ecNumber>
    </recommendedName>
</protein>
<dbReference type="PANTHER" id="PTHR21499:SF3">
    <property type="entry name" value="ASPARTOKINASE"/>
    <property type="match status" value="1"/>
</dbReference>
<evidence type="ECO:0000256" key="6">
    <source>
        <dbReference type="ARBA" id="ARBA00022605"/>
    </source>
</evidence>
<keyword evidence="20" id="KW-1185">Reference proteome</keyword>
<dbReference type="STRING" id="1121256.SAMN02746089_00882"/>
<dbReference type="FunFam" id="3.40.1160.10:FF:000002">
    <property type="entry name" value="Aspartokinase"/>
    <property type="match status" value="1"/>
</dbReference>
<dbReference type="GO" id="GO:0009090">
    <property type="term" value="P:homoserine biosynthetic process"/>
    <property type="evidence" value="ECO:0007669"/>
    <property type="project" value="TreeGrafter"/>
</dbReference>
<evidence type="ECO:0000256" key="13">
    <source>
        <dbReference type="ARBA" id="ARBA00047872"/>
    </source>
</evidence>
<evidence type="ECO:0000256" key="11">
    <source>
        <dbReference type="ARBA" id="ARBA00022915"/>
    </source>
</evidence>
<feature type="binding site" evidence="14">
    <location>
        <position position="79"/>
    </location>
    <ligand>
        <name>substrate</name>
    </ligand>
</feature>
<keyword evidence="10 14" id="KW-0067">ATP-binding</keyword>
<dbReference type="OrthoDB" id="9799110at2"/>
<dbReference type="RefSeq" id="WP_073342064.1">
    <property type="nucleotide sequence ID" value="NZ_FQVH01000006.1"/>
</dbReference>
<evidence type="ECO:0000256" key="9">
    <source>
        <dbReference type="ARBA" id="ARBA00022777"/>
    </source>
</evidence>
<comment type="similarity">
    <text evidence="5 15">Belongs to the aspartokinase family.</text>
</comment>
<evidence type="ECO:0000256" key="8">
    <source>
        <dbReference type="ARBA" id="ARBA00022741"/>
    </source>
</evidence>
<dbReference type="PROSITE" id="PS00324">
    <property type="entry name" value="ASPARTOKINASE"/>
    <property type="match status" value="1"/>
</dbReference>
<evidence type="ECO:0000256" key="7">
    <source>
        <dbReference type="ARBA" id="ARBA00022679"/>
    </source>
</evidence>
<comment type="pathway">
    <text evidence="3 16">Amino-acid biosynthesis; L-methionine biosynthesis via de novo pathway; L-homoserine from L-aspartate: step 1/3.</text>
</comment>
<dbReference type="InterPro" id="IPR018042">
    <property type="entry name" value="Aspartate_kinase_CS"/>
</dbReference>
<dbReference type="PANTHER" id="PTHR21499">
    <property type="entry name" value="ASPARTATE KINASE"/>
    <property type="match status" value="1"/>
</dbReference>
<feature type="binding site" evidence="14">
    <location>
        <begin position="7"/>
        <end position="10"/>
    </location>
    <ligand>
        <name>ATP</name>
        <dbReference type="ChEBI" id="CHEBI:30616"/>
    </ligand>
</feature>
<dbReference type="Pfam" id="PF13840">
    <property type="entry name" value="ACT_7"/>
    <property type="match status" value="1"/>
</dbReference>
<evidence type="ECO:0000259" key="17">
    <source>
        <dbReference type="Pfam" id="PF00696"/>
    </source>
</evidence>
<dbReference type="InterPro" id="IPR045865">
    <property type="entry name" value="ACT-like_dom_sf"/>
</dbReference>
<dbReference type="Pfam" id="PF00696">
    <property type="entry name" value="AA_kinase"/>
    <property type="match status" value="1"/>
</dbReference>
<evidence type="ECO:0000256" key="10">
    <source>
        <dbReference type="ARBA" id="ARBA00022840"/>
    </source>
</evidence>
<evidence type="ECO:0000256" key="15">
    <source>
        <dbReference type="RuleBase" id="RU003448"/>
    </source>
</evidence>
<dbReference type="NCBIfam" id="NF006068">
    <property type="entry name" value="PRK08210.1"/>
    <property type="match status" value="1"/>
</dbReference>
<proteinExistence type="inferred from homology"/>
<keyword evidence="9 15" id="KW-0418">Kinase</keyword>
<evidence type="ECO:0000256" key="4">
    <source>
        <dbReference type="ARBA" id="ARBA00005139"/>
    </source>
</evidence>
<feature type="binding site" evidence="14">
    <location>
        <position position="189"/>
    </location>
    <ligand>
        <name>ATP</name>
        <dbReference type="ChEBI" id="CHEBI:30616"/>
    </ligand>
</feature>
<dbReference type="GO" id="GO:0019877">
    <property type="term" value="P:diaminopimelate biosynthetic process"/>
    <property type="evidence" value="ECO:0007669"/>
    <property type="project" value="UniProtKB-KW"/>
</dbReference>
<dbReference type="GO" id="GO:0005829">
    <property type="term" value="C:cytosol"/>
    <property type="evidence" value="ECO:0007669"/>
    <property type="project" value="TreeGrafter"/>
</dbReference>
<keyword evidence="11" id="KW-0220">Diaminopimelate biosynthesis</keyword>
<evidence type="ECO:0000313" key="20">
    <source>
        <dbReference type="Proteomes" id="UP000184088"/>
    </source>
</evidence>
<feature type="domain" description="CASTOR ACT" evidence="18">
    <location>
        <begin position="336"/>
        <end position="397"/>
    </location>
</feature>
<evidence type="ECO:0000256" key="1">
    <source>
        <dbReference type="ARBA" id="ARBA00003121"/>
    </source>
</evidence>
<evidence type="ECO:0000256" key="3">
    <source>
        <dbReference type="ARBA" id="ARBA00004986"/>
    </source>
</evidence>
<dbReference type="InterPro" id="IPR027795">
    <property type="entry name" value="CASTOR_ACT_dom"/>
</dbReference>
<evidence type="ECO:0000313" key="19">
    <source>
        <dbReference type="EMBL" id="SHE83693.1"/>
    </source>
</evidence>
<feature type="binding site" evidence="14">
    <location>
        <position position="52"/>
    </location>
    <ligand>
        <name>substrate</name>
    </ligand>
</feature>
<dbReference type="UniPathway" id="UPA00050">
    <property type="reaction ID" value="UER00461"/>
</dbReference>
<dbReference type="InterPro" id="IPR001048">
    <property type="entry name" value="Asp/Glu/Uridylate_kinase"/>
</dbReference>
<name>A0A1M4WRL1_9THEO</name>
<sequence>MKILVQKFGGTSVATPERREMVMQKIFKAREKGYKCVVVVSAMGRKGDTYATDTLINLVKAQGPYVSLRELDLLMSCGEIISSVVMASSLLNKGVKAVALTGAQAGIITNENFGNAEVLRVEPYRILEYLEEDYVPVVAGFQGVTEKGDITTLSRGGSDFTASILGEALGAEAIEIYTDVDGIMTADPRIVQDARIIDKINYSEVFQMAEQGAKVIHPRAVEVAMRANIPLIIKNTMSDHPGTIIGNYNELYASADSDRLITAIAHITDRVQFRIELGTENTKLENEIFDQLSRNHISIDLINVFPEKLIFTVDENKSQQVEQLLNKRSLKYDVYHNCGIVSVIGQRMRGVPGVMARVVKALTKENIKILQTADSHSTISCLINGDDIKKAVIALHNEFNLSER</sequence>